<name>A0ABY0TL46_9PROT</name>
<dbReference type="EMBL" id="FNKY01000001">
    <property type="protein sequence ID" value="SDQ97529.1"/>
    <property type="molecule type" value="Genomic_DNA"/>
</dbReference>
<evidence type="ECO:0000313" key="2">
    <source>
        <dbReference type="EMBL" id="SDQ97529.1"/>
    </source>
</evidence>
<accession>A0ABY0TL46</accession>
<gene>
    <name evidence="2" type="ORF">SAMN05216402_3073</name>
</gene>
<keyword evidence="3" id="KW-1185">Reference proteome</keyword>
<sequence length="98" mass="10957">MTIRKSKNPRQQQAYADAKKKAEDVIKPPSPKQEKRELLLPHDRDETTGSASTASATAHQESRDTVKQAVEDIERGLKDTERRGIPSDVPPGIGKKRR</sequence>
<comment type="caution">
    <text evidence="2">The sequence shown here is derived from an EMBL/GenBank/DDBJ whole genome shotgun (WGS) entry which is preliminary data.</text>
</comment>
<feature type="compositionally biased region" description="Basic and acidic residues" evidence="1">
    <location>
        <begin position="60"/>
        <end position="85"/>
    </location>
</feature>
<proteinExistence type="predicted"/>
<reference evidence="2 3" key="1">
    <citation type="submission" date="2016-10" db="EMBL/GenBank/DDBJ databases">
        <authorList>
            <person name="Varghese N."/>
            <person name="Submissions S."/>
        </authorList>
    </citation>
    <scope>NUCLEOTIDE SEQUENCE [LARGE SCALE GENOMIC DNA]</scope>
    <source>
        <strain evidence="2 3">Nl1</strain>
    </source>
</reference>
<evidence type="ECO:0000256" key="1">
    <source>
        <dbReference type="SAM" id="MobiDB-lite"/>
    </source>
</evidence>
<dbReference type="Proteomes" id="UP000183471">
    <property type="component" value="Unassembled WGS sequence"/>
</dbReference>
<feature type="region of interest" description="Disordered" evidence="1">
    <location>
        <begin position="1"/>
        <end position="98"/>
    </location>
</feature>
<feature type="compositionally biased region" description="Basic and acidic residues" evidence="1">
    <location>
        <begin position="17"/>
        <end position="47"/>
    </location>
</feature>
<dbReference type="RefSeq" id="WP_074633899.1">
    <property type="nucleotide sequence ID" value="NZ_FNKY01000001.1"/>
</dbReference>
<evidence type="ECO:0000313" key="3">
    <source>
        <dbReference type="Proteomes" id="UP000183471"/>
    </source>
</evidence>
<protein>
    <submittedName>
        <fullName evidence="2">Uncharacterized protein</fullName>
    </submittedName>
</protein>
<feature type="compositionally biased region" description="Low complexity" evidence="1">
    <location>
        <begin position="48"/>
        <end position="58"/>
    </location>
</feature>
<organism evidence="2 3">
    <name type="scientific">Nitrosospira multiformis</name>
    <dbReference type="NCBI Taxonomy" id="1231"/>
    <lineage>
        <taxon>Bacteria</taxon>
        <taxon>Pseudomonadati</taxon>
        <taxon>Pseudomonadota</taxon>
        <taxon>Betaproteobacteria</taxon>
        <taxon>Nitrosomonadales</taxon>
        <taxon>Nitrosomonadaceae</taxon>
        <taxon>Nitrosospira</taxon>
    </lineage>
</organism>